<dbReference type="Proteomes" id="UP000034739">
    <property type="component" value="Unassembled WGS sequence"/>
</dbReference>
<evidence type="ECO:0000313" key="2">
    <source>
        <dbReference type="Proteomes" id="UP000034739"/>
    </source>
</evidence>
<protein>
    <recommendedName>
        <fullName evidence="3">Dephospho-CoA kinase</fullName>
    </recommendedName>
</protein>
<dbReference type="Gene3D" id="3.40.50.300">
    <property type="entry name" value="P-loop containing nucleotide triphosphate hydrolases"/>
    <property type="match status" value="1"/>
</dbReference>
<dbReference type="InterPro" id="IPR027417">
    <property type="entry name" value="P-loop_NTPase"/>
</dbReference>
<dbReference type="EMBL" id="LCOY01000009">
    <property type="protein sequence ID" value="KKU88296.1"/>
    <property type="molecule type" value="Genomic_DNA"/>
</dbReference>
<dbReference type="PANTHER" id="PTHR41930:SF1">
    <property type="entry name" value="DEPHOSPHO-COA KINASE"/>
    <property type="match status" value="1"/>
</dbReference>
<accession>A0A0G1U2M0</accession>
<comment type="caution">
    <text evidence="1">The sequence shown here is derived from an EMBL/GenBank/DDBJ whole genome shotgun (WGS) entry which is preliminary data.</text>
</comment>
<name>A0A0G1U2M0_9BACT</name>
<dbReference type="PANTHER" id="PTHR41930">
    <property type="entry name" value="UPF0200 PROTEIN MJ1399"/>
    <property type="match status" value="1"/>
</dbReference>
<proteinExistence type="predicted"/>
<gene>
    <name evidence="1" type="ORF">UY16_C0009G0017</name>
</gene>
<evidence type="ECO:0000313" key="1">
    <source>
        <dbReference type="EMBL" id="KKU88296.1"/>
    </source>
</evidence>
<dbReference type="AlphaFoldDB" id="A0A0G1U2M0"/>
<dbReference type="Pfam" id="PF13238">
    <property type="entry name" value="AAA_18"/>
    <property type="match status" value="1"/>
</dbReference>
<reference evidence="1 2" key="1">
    <citation type="journal article" date="2015" name="Nature">
        <title>rRNA introns, odd ribosomes, and small enigmatic genomes across a large radiation of phyla.</title>
        <authorList>
            <person name="Brown C.T."/>
            <person name="Hug L.A."/>
            <person name="Thomas B.C."/>
            <person name="Sharon I."/>
            <person name="Castelle C.J."/>
            <person name="Singh A."/>
            <person name="Wilkins M.J."/>
            <person name="Williams K.H."/>
            <person name="Banfield J.F."/>
        </authorList>
    </citation>
    <scope>NUCLEOTIDE SEQUENCE [LARGE SCALE GENOMIC DNA]</scope>
</reference>
<sequence length="189" mass="21439">MKLIAIVGMPGAGKSAAADFFGNRGIAVLRFGDQTDIGLKELGKPINEQNERWYRENIRRELGMAAMAIKIEPRIREAVSRSEIPLRGTKNHDVIVLDGLYSWEEYVYLKEKFEGLTLLCIWAQPGIRYERLSKRTVRPLTKPEARSRDIAEIEKLNKGGPIAMADYLIENNGDEASFLNRLEQLFSSI</sequence>
<dbReference type="SUPFAM" id="SSF52540">
    <property type="entry name" value="P-loop containing nucleoside triphosphate hydrolases"/>
    <property type="match status" value="1"/>
</dbReference>
<evidence type="ECO:0008006" key="3">
    <source>
        <dbReference type="Google" id="ProtNLM"/>
    </source>
</evidence>
<organism evidence="1 2">
    <name type="scientific">Candidatus Gottesmanbacteria bacterium GW2011_GWA2_47_9</name>
    <dbReference type="NCBI Taxonomy" id="1618445"/>
    <lineage>
        <taxon>Bacteria</taxon>
        <taxon>Candidatus Gottesmaniibacteriota</taxon>
    </lineage>
</organism>